<dbReference type="GO" id="GO:0005524">
    <property type="term" value="F:ATP binding"/>
    <property type="evidence" value="ECO:0007669"/>
    <property type="project" value="UniProtKB-UniRule"/>
</dbReference>
<dbReference type="GO" id="GO:0016887">
    <property type="term" value="F:ATP hydrolysis activity"/>
    <property type="evidence" value="ECO:0007669"/>
    <property type="project" value="UniProtKB-UniRule"/>
</dbReference>
<feature type="domain" description="Lon N-terminal" evidence="16">
    <location>
        <begin position="31"/>
        <end position="225"/>
    </location>
</feature>
<feature type="active site" evidence="9 11">
    <location>
        <position position="748"/>
    </location>
</feature>
<dbReference type="SMART" id="SM00382">
    <property type="entry name" value="AAA"/>
    <property type="match status" value="1"/>
</dbReference>
<dbReference type="EC" id="3.4.21.53" evidence="9 10"/>
<sequence length="803" mass="90318">MAKQTKAKKSALEIPTQPQEAEWVAQRSELLPTITLRDFVIFPSCMAPLYVSRPRSAAALEEATQGNRRVFLVAQKFPDIENPAGDDLYSVGTIGEILQVMPPADGMFKILVEGQTLARVLGYQVTDRIIEAMVMPLAVQPTPESEQLTALVRVAVNLFERYVSLSHRIPDEIFLTVRNLEDPLVIANLISHYINIKTAEKQELLEELNVERKLRKLVEILKRENELLALEEQITQQVAHQIAKNQKEYFLNEKLKAIEHELGIQSDEDEEIEELEELIARSRMSREAREKAERELSRLAKMAPMSPEATVSRTYIEWLLDLPWGKFTRDKTDIAKAQQILDSQHYGLEKVKDRILEFLAVHQLTKHVTGPILCLVGPPGVGKTSLARSIAQALGRKFVRVSLGGIRDEAEIRGHRRTYVGSLPGRIIQGMKKAGSMNPVFLLDEVDKMSSDFRGDPASALLEVLDPEQNKNFSDHYLEVDFDLSRVLFITTANTVEGIPLPLLDRMELIRIPGYTEYEKLKIAEMFLVPKQLKAHGLNNRRVKFETEAIRTIITAYTREAGVRNLEREIARICRRVAREILAKGTTSGRRGGITITPDKVREYLGPVRYRDLEVDKKPAVGVATGLAWTEVGGEILPTEVTVMKGRGNLVLTGKLGEVMQESAKTALSYIRSRQEELNIPRDFYRTLDIHIHIPEGAVPKDGPSAGVTMATSMVSALTNRPVRQDVAMTGEITLRGKVLKIGGLKEKILAAHRAHIHHVIIPHENEDELEEIPAEIRQEMKFTLVDTVDEVLQTALLRKSGN</sequence>
<dbReference type="PROSITE" id="PS51786">
    <property type="entry name" value="LON_PROTEOLYTIC"/>
    <property type="match status" value="1"/>
</dbReference>
<dbReference type="Gene3D" id="1.10.8.60">
    <property type="match status" value="1"/>
</dbReference>
<reference evidence="17 18" key="1">
    <citation type="submission" date="2018-05" db="EMBL/GenBank/DDBJ databases">
        <title>A metagenomic window into the 2 km-deep terrestrial subsurface aquifer revealed taxonomically and functionally diverse microbial community comprising novel uncultured bacterial lineages.</title>
        <authorList>
            <person name="Kadnikov V.V."/>
            <person name="Mardanov A.V."/>
            <person name="Beletsky A.V."/>
            <person name="Banks D."/>
            <person name="Pimenov N.V."/>
            <person name="Frank Y.A."/>
            <person name="Karnachuk O.V."/>
            <person name="Ravin N.V."/>
        </authorList>
    </citation>
    <scope>NUCLEOTIDE SEQUENCE [LARGE SCALE GENOMIC DNA]</scope>
    <source>
        <strain evidence="17">BY</strain>
    </source>
</reference>
<dbReference type="InterPro" id="IPR008269">
    <property type="entry name" value="Lon_proteolytic"/>
</dbReference>
<dbReference type="PRINTS" id="PR00830">
    <property type="entry name" value="ENDOLAPTASE"/>
</dbReference>
<evidence type="ECO:0000256" key="7">
    <source>
        <dbReference type="ARBA" id="ARBA00022840"/>
    </source>
</evidence>
<evidence type="ECO:0000256" key="4">
    <source>
        <dbReference type="ARBA" id="ARBA00022741"/>
    </source>
</evidence>
<dbReference type="Pfam" id="PF02190">
    <property type="entry name" value="LON_substr_bdg"/>
    <property type="match status" value="1"/>
</dbReference>
<feature type="binding site" evidence="9 12">
    <location>
        <begin position="377"/>
        <end position="384"/>
    </location>
    <ligand>
        <name>ATP</name>
        <dbReference type="ChEBI" id="CHEBI:30616"/>
    </ligand>
</feature>
<dbReference type="InterPro" id="IPR027417">
    <property type="entry name" value="P-loop_NTPase"/>
</dbReference>
<dbReference type="PIRSF" id="PIRSF001174">
    <property type="entry name" value="Lon_proteas"/>
    <property type="match status" value="1"/>
</dbReference>
<dbReference type="KEGG" id="schv:BRCON_2003"/>
<dbReference type="Pfam" id="PF05362">
    <property type="entry name" value="Lon_C"/>
    <property type="match status" value="1"/>
</dbReference>
<evidence type="ECO:0000256" key="6">
    <source>
        <dbReference type="ARBA" id="ARBA00022825"/>
    </source>
</evidence>
<keyword evidence="5 9" id="KW-0378">Hydrolase</keyword>
<dbReference type="InterPro" id="IPR027065">
    <property type="entry name" value="Lon_Prtase"/>
</dbReference>
<evidence type="ECO:0000256" key="1">
    <source>
        <dbReference type="ARBA" id="ARBA00004496"/>
    </source>
</evidence>
<dbReference type="InterPro" id="IPR003959">
    <property type="entry name" value="ATPase_AAA_core"/>
</dbReference>
<dbReference type="NCBIfam" id="NF008053">
    <property type="entry name" value="PRK10787.1"/>
    <property type="match status" value="1"/>
</dbReference>
<dbReference type="Gene3D" id="2.30.130.40">
    <property type="entry name" value="LON domain-like"/>
    <property type="match status" value="1"/>
</dbReference>
<comment type="induction">
    <text evidence="9">By heat shock.</text>
</comment>
<keyword evidence="3 9" id="KW-0645">Protease</keyword>
<dbReference type="SUPFAM" id="SSF54211">
    <property type="entry name" value="Ribosomal protein S5 domain 2-like"/>
    <property type="match status" value="1"/>
</dbReference>
<dbReference type="Gene3D" id="3.40.50.300">
    <property type="entry name" value="P-loop containing nucleotide triphosphate hydrolases"/>
    <property type="match status" value="1"/>
</dbReference>
<evidence type="ECO:0000256" key="8">
    <source>
        <dbReference type="ARBA" id="ARBA00023016"/>
    </source>
</evidence>
<evidence type="ECO:0000256" key="11">
    <source>
        <dbReference type="PIRSR" id="PIRSR001174-1"/>
    </source>
</evidence>
<dbReference type="Gene3D" id="1.20.5.5270">
    <property type="match status" value="1"/>
</dbReference>
<dbReference type="InterPro" id="IPR027543">
    <property type="entry name" value="Lon_bac"/>
</dbReference>
<dbReference type="GO" id="GO:0034605">
    <property type="term" value="P:cellular response to heat"/>
    <property type="evidence" value="ECO:0007669"/>
    <property type="project" value="UniProtKB-UniRule"/>
</dbReference>
<dbReference type="Proteomes" id="UP000262583">
    <property type="component" value="Chromosome"/>
</dbReference>
<proteinExistence type="evidence at transcript level"/>
<dbReference type="PROSITE" id="PS51787">
    <property type="entry name" value="LON_N"/>
    <property type="match status" value="1"/>
</dbReference>
<keyword evidence="4 9" id="KW-0547">Nucleotide-binding</keyword>
<dbReference type="Pfam" id="PF22667">
    <property type="entry name" value="Lon_lid"/>
    <property type="match status" value="1"/>
</dbReference>
<dbReference type="GO" id="GO:0004252">
    <property type="term" value="F:serine-type endopeptidase activity"/>
    <property type="evidence" value="ECO:0007669"/>
    <property type="project" value="UniProtKB-UniRule"/>
</dbReference>
<keyword evidence="6 9" id="KW-0720">Serine protease</keyword>
<dbReference type="GO" id="GO:0005737">
    <property type="term" value="C:cytoplasm"/>
    <property type="evidence" value="ECO:0007669"/>
    <property type="project" value="UniProtKB-SubCell"/>
</dbReference>
<dbReference type="SUPFAM" id="SSF88697">
    <property type="entry name" value="PUA domain-like"/>
    <property type="match status" value="1"/>
</dbReference>
<comment type="catalytic activity">
    <reaction evidence="9 10 13">
        <text>Hydrolysis of proteins in presence of ATP.</text>
        <dbReference type="EC" id="3.4.21.53"/>
    </reaction>
</comment>
<dbReference type="InterPro" id="IPR014721">
    <property type="entry name" value="Ribsml_uS5_D2-typ_fold_subgr"/>
</dbReference>
<evidence type="ECO:0000256" key="10">
    <source>
        <dbReference type="PIRNR" id="PIRNR001174"/>
    </source>
</evidence>
<dbReference type="PANTHER" id="PTHR10046">
    <property type="entry name" value="ATP DEPENDENT LON PROTEASE FAMILY MEMBER"/>
    <property type="match status" value="1"/>
</dbReference>
<evidence type="ECO:0000256" key="12">
    <source>
        <dbReference type="PIRSR" id="PIRSR001174-2"/>
    </source>
</evidence>
<dbReference type="SMART" id="SM00464">
    <property type="entry name" value="LON"/>
    <property type="match status" value="1"/>
</dbReference>
<dbReference type="InterPro" id="IPR020568">
    <property type="entry name" value="Ribosomal_Su5_D2-typ_SF"/>
</dbReference>
<dbReference type="CDD" id="cd19500">
    <property type="entry name" value="RecA-like_Lon"/>
    <property type="match status" value="1"/>
</dbReference>
<dbReference type="InterPro" id="IPR046336">
    <property type="entry name" value="Lon_prtase_N_sf"/>
</dbReference>
<dbReference type="PROSITE" id="PS01046">
    <property type="entry name" value="LON_SER"/>
    <property type="match status" value="1"/>
</dbReference>
<evidence type="ECO:0000256" key="5">
    <source>
        <dbReference type="ARBA" id="ARBA00022801"/>
    </source>
</evidence>
<comment type="function">
    <text evidence="9">ATP-dependent serine protease that mediates the selective degradation of mutant and abnormal proteins as well as certain short-lived regulatory proteins. Required for cellular homeostasis and for survival from DNA damage and developmental changes induced by stress. Degrades polypeptides processively to yield small peptide fragments that are 5 to 10 amino acids long. Binds to DNA in a double-stranded, site-specific manner.</text>
</comment>
<dbReference type="Gene3D" id="1.20.58.1480">
    <property type="match status" value="1"/>
</dbReference>
<feature type="active site" evidence="9 11">
    <location>
        <position position="705"/>
    </location>
</feature>
<accession>A0A2Z4Y6E6</accession>
<dbReference type="InterPro" id="IPR054594">
    <property type="entry name" value="Lon_lid"/>
</dbReference>
<comment type="subunit">
    <text evidence="9 10">Homohexamer. Organized in a ring with a central cavity.</text>
</comment>
<dbReference type="AlphaFoldDB" id="A0A2Z4Y6E6"/>
<dbReference type="GO" id="GO:0004176">
    <property type="term" value="F:ATP-dependent peptidase activity"/>
    <property type="evidence" value="ECO:0007669"/>
    <property type="project" value="UniProtKB-UniRule"/>
</dbReference>
<evidence type="ECO:0000313" key="18">
    <source>
        <dbReference type="Proteomes" id="UP000262583"/>
    </source>
</evidence>
<dbReference type="SUPFAM" id="SSF52540">
    <property type="entry name" value="P-loop containing nucleoside triphosphate hydrolases"/>
    <property type="match status" value="1"/>
</dbReference>
<evidence type="ECO:0000256" key="2">
    <source>
        <dbReference type="ARBA" id="ARBA00022490"/>
    </source>
</evidence>
<dbReference type="HAMAP" id="MF_01973">
    <property type="entry name" value="lon_bact"/>
    <property type="match status" value="1"/>
</dbReference>
<gene>
    <name evidence="9" type="primary">lon</name>
    <name evidence="17" type="ORF">BRCON_2003</name>
</gene>
<comment type="subcellular location">
    <subcellularLocation>
        <location evidence="1 9 10">Cytoplasm</location>
    </subcellularLocation>
</comment>
<dbReference type="InterPro" id="IPR008268">
    <property type="entry name" value="Peptidase_S16_AS"/>
</dbReference>
<dbReference type="FunFam" id="1.20.5.5270:FF:000002">
    <property type="entry name" value="Lon protease homolog"/>
    <property type="match status" value="1"/>
</dbReference>
<evidence type="ECO:0000256" key="14">
    <source>
        <dbReference type="RuleBase" id="RU000591"/>
    </source>
</evidence>
<dbReference type="Gene3D" id="3.30.230.10">
    <property type="match status" value="1"/>
</dbReference>
<organism evidence="17 18">
    <name type="scientific">Sumerlaea chitinivorans</name>
    <dbReference type="NCBI Taxonomy" id="2250252"/>
    <lineage>
        <taxon>Bacteria</taxon>
        <taxon>Candidatus Sumerlaeota</taxon>
        <taxon>Candidatus Sumerlaeia</taxon>
        <taxon>Candidatus Sumerlaeales</taxon>
        <taxon>Candidatus Sumerlaeaceae</taxon>
        <taxon>Candidatus Sumerlaea</taxon>
    </lineage>
</organism>
<evidence type="ECO:0000256" key="3">
    <source>
        <dbReference type="ARBA" id="ARBA00022670"/>
    </source>
</evidence>
<keyword evidence="2 9" id="KW-0963">Cytoplasm</keyword>
<keyword evidence="8 9" id="KW-0346">Stress response</keyword>
<evidence type="ECO:0000256" key="9">
    <source>
        <dbReference type="HAMAP-Rule" id="MF_01973"/>
    </source>
</evidence>
<name>A0A2Z4Y6E6_SUMC1</name>
<evidence type="ECO:0000313" key="17">
    <source>
        <dbReference type="EMBL" id="AXA36780.1"/>
    </source>
</evidence>
<protein>
    <recommendedName>
        <fullName evidence="9 10">Lon protease</fullName>
        <ecNumber evidence="9 10">3.4.21.53</ecNumber>
    </recommendedName>
    <alternativeName>
        <fullName evidence="9">ATP-dependent protease La</fullName>
    </alternativeName>
</protein>
<dbReference type="InterPro" id="IPR015947">
    <property type="entry name" value="PUA-like_sf"/>
</dbReference>
<dbReference type="FunFam" id="3.40.50.300:FF:000382">
    <property type="entry name" value="Lon protease homolog 2, peroxisomal"/>
    <property type="match status" value="1"/>
</dbReference>
<dbReference type="EMBL" id="CP030759">
    <property type="protein sequence ID" value="AXA36780.1"/>
    <property type="molecule type" value="Genomic_DNA"/>
</dbReference>
<dbReference type="InterPro" id="IPR003111">
    <property type="entry name" value="Lon_prtase_N"/>
</dbReference>
<dbReference type="InterPro" id="IPR004815">
    <property type="entry name" value="Lon_bac/euk-typ"/>
</dbReference>
<evidence type="ECO:0000256" key="13">
    <source>
        <dbReference type="PROSITE-ProRule" id="PRU01122"/>
    </source>
</evidence>
<comment type="similarity">
    <text evidence="9 10 13 14">Belongs to the peptidase S16 family.</text>
</comment>
<evidence type="ECO:0000259" key="15">
    <source>
        <dbReference type="PROSITE" id="PS51786"/>
    </source>
</evidence>
<dbReference type="GO" id="GO:0006515">
    <property type="term" value="P:protein quality control for misfolded or incompletely synthesized proteins"/>
    <property type="evidence" value="ECO:0007669"/>
    <property type="project" value="UniProtKB-UniRule"/>
</dbReference>
<keyword evidence="7 9" id="KW-0067">ATP-binding</keyword>
<feature type="domain" description="Lon proteolytic" evidence="15">
    <location>
        <begin position="618"/>
        <end position="799"/>
    </location>
</feature>
<dbReference type="InterPro" id="IPR003593">
    <property type="entry name" value="AAA+_ATPase"/>
</dbReference>
<dbReference type="GO" id="GO:0043565">
    <property type="term" value="F:sequence-specific DNA binding"/>
    <property type="evidence" value="ECO:0007669"/>
    <property type="project" value="UniProtKB-UniRule"/>
</dbReference>
<dbReference type="NCBIfam" id="TIGR00763">
    <property type="entry name" value="lon"/>
    <property type="match status" value="1"/>
</dbReference>
<evidence type="ECO:0000259" key="16">
    <source>
        <dbReference type="PROSITE" id="PS51787"/>
    </source>
</evidence>
<dbReference type="Pfam" id="PF00004">
    <property type="entry name" value="AAA"/>
    <property type="match status" value="1"/>
</dbReference>